<organism evidence="1 2">
    <name type="scientific">Treponema pallidum subsp. pertenue (strain Gauthier)</name>
    <dbReference type="NCBI Taxonomy" id="491080"/>
    <lineage>
        <taxon>Bacteria</taxon>
        <taxon>Pseudomonadati</taxon>
        <taxon>Spirochaetota</taxon>
        <taxon>Spirochaetia</taxon>
        <taxon>Spirochaetales</taxon>
        <taxon>Treponemataceae</taxon>
        <taxon>Treponema</taxon>
    </lineage>
</organism>
<gene>
    <name evidence="1" type="ordered locus">TPEGAU_0344a</name>
</gene>
<sequence>MLLPVLLPCPLLLHPSRSGTSTRHSAPLHSAVCQHALKKCTLVPRSLCVAYSILGMSSSMRCARCVPHAFPTALKGAPVDCGPTFLANTCARVAHT</sequence>
<evidence type="ECO:0000313" key="2">
    <source>
        <dbReference type="Proteomes" id="UP000008192"/>
    </source>
</evidence>
<dbReference type="AlphaFoldDB" id="A0AAU8PGH1"/>
<evidence type="ECO:0008006" key="3">
    <source>
        <dbReference type="Google" id="ProtNLM"/>
    </source>
</evidence>
<dbReference type="Proteomes" id="UP000008192">
    <property type="component" value="Chromosome"/>
</dbReference>
<name>A0AAU8PGH1_TREPG</name>
<protein>
    <recommendedName>
        <fullName evidence="3">Secreted protein</fullName>
    </recommendedName>
</protein>
<accession>A0AAU8PGH1</accession>
<dbReference type="KEGG" id="tpg:TPEGAU_0344a"/>
<reference evidence="2" key="1">
    <citation type="journal article" date="2012" name="PLoS Negl. Trop. Dis.">
        <title>Whole genome sequences of three Treponema pallidum ssp. pertenue strains: yaws and syphilis treponemes differ in less than 0.2% of the genome sequence.</title>
        <authorList>
            <person name="Cejkova D."/>
            <person name="Zobanikova M."/>
            <person name="Chen L."/>
            <person name="Pospisilova P."/>
            <person name="Strouhal M."/>
            <person name="Qin X."/>
            <person name="Mikalova L."/>
            <person name="Norris S.J."/>
            <person name="Muzny D.M."/>
            <person name="Gibbs R.A."/>
            <person name="Fulton L.L."/>
            <person name="Sodergren E."/>
            <person name="Weinstock G.M."/>
            <person name="Smajs D."/>
        </authorList>
    </citation>
    <scope>NUCLEOTIDE SEQUENCE [LARGE SCALE GENOMIC DNA]</scope>
    <source>
        <strain evidence="2">Gauthier</strain>
    </source>
</reference>
<proteinExistence type="predicted"/>
<evidence type="ECO:0000313" key="1">
    <source>
        <dbReference type="EMBL" id="AEZ59597.1"/>
    </source>
</evidence>
<dbReference type="EMBL" id="CP002376">
    <property type="protein sequence ID" value="AEZ59597.1"/>
    <property type="molecule type" value="Genomic_DNA"/>
</dbReference>